<dbReference type="InterPro" id="IPR000182">
    <property type="entry name" value="GNAT_dom"/>
</dbReference>
<dbReference type="SUPFAM" id="SSF55729">
    <property type="entry name" value="Acyl-CoA N-acyltransferases (Nat)"/>
    <property type="match status" value="1"/>
</dbReference>
<keyword evidence="3" id="KW-1185">Reference proteome</keyword>
<name>A0A316L2S2_9FLAO</name>
<dbReference type="Gene3D" id="3.40.630.30">
    <property type="match status" value="1"/>
</dbReference>
<comment type="caution">
    <text evidence="2">The sequence shown here is derived from an EMBL/GenBank/DDBJ whole genome shotgun (WGS) entry which is preliminary data.</text>
</comment>
<proteinExistence type="predicted"/>
<dbReference type="RefSeq" id="WP_109660683.1">
    <property type="nucleotide sequence ID" value="NZ_QGEG01000001.1"/>
</dbReference>
<dbReference type="Proteomes" id="UP000245762">
    <property type="component" value="Unassembled WGS sequence"/>
</dbReference>
<organism evidence="2 3">
    <name type="scientific">Flagellimonas aquimarina</name>
    <dbReference type="NCBI Taxonomy" id="2201895"/>
    <lineage>
        <taxon>Bacteria</taxon>
        <taxon>Pseudomonadati</taxon>
        <taxon>Bacteroidota</taxon>
        <taxon>Flavobacteriia</taxon>
        <taxon>Flavobacteriales</taxon>
        <taxon>Flavobacteriaceae</taxon>
        <taxon>Flagellimonas</taxon>
    </lineage>
</organism>
<sequence>MIVYEQTSTLAQLEEILSLQQLNLPNKLSMEEKEQEGFLTVEHSLDVLKEMHAKCPHIIAVDEGNVVGYALCMHPQFAHSIEVLKPMFHEIDKMVQNNQNHMVMGQICVAKEYRGQGIFRGLYKTMKENLPEGFDGIITEVDAKNQRSLNAHKAVGFTELKKYSSEGKDWHLILLT</sequence>
<dbReference type="InterPro" id="IPR016181">
    <property type="entry name" value="Acyl_CoA_acyltransferase"/>
</dbReference>
<dbReference type="Pfam" id="PF00583">
    <property type="entry name" value="Acetyltransf_1"/>
    <property type="match status" value="1"/>
</dbReference>
<protein>
    <submittedName>
        <fullName evidence="2">N-acetyltransferase</fullName>
    </submittedName>
</protein>
<keyword evidence="2" id="KW-0808">Transferase</keyword>
<evidence type="ECO:0000313" key="3">
    <source>
        <dbReference type="Proteomes" id="UP000245762"/>
    </source>
</evidence>
<evidence type="ECO:0000259" key="1">
    <source>
        <dbReference type="PROSITE" id="PS51186"/>
    </source>
</evidence>
<dbReference type="AlphaFoldDB" id="A0A316L2S2"/>
<evidence type="ECO:0000313" key="2">
    <source>
        <dbReference type="EMBL" id="PWL40136.1"/>
    </source>
</evidence>
<dbReference type="CDD" id="cd04301">
    <property type="entry name" value="NAT_SF"/>
    <property type="match status" value="1"/>
</dbReference>
<dbReference type="OrthoDB" id="5109343at2"/>
<accession>A0A316L2S2</accession>
<dbReference type="EMBL" id="QGEG01000001">
    <property type="protein sequence ID" value="PWL40136.1"/>
    <property type="molecule type" value="Genomic_DNA"/>
</dbReference>
<reference evidence="2 3" key="1">
    <citation type="submission" date="2018-05" db="EMBL/GenBank/DDBJ databases">
        <title>Complete genome sequence of Flagellimonas aquimarina ECD12 isolated from seaweed Ecklonia cava.</title>
        <authorList>
            <person name="Choi S."/>
            <person name="Seong C."/>
        </authorList>
    </citation>
    <scope>NUCLEOTIDE SEQUENCE [LARGE SCALE GENOMIC DNA]</scope>
    <source>
        <strain evidence="2 3">ECD12</strain>
    </source>
</reference>
<gene>
    <name evidence="2" type="ORF">DKG77_04745</name>
</gene>
<dbReference type="GO" id="GO:0016747">
    <property type="term" value="F:acyltransferase activity, transferring groups other than amino-acyl groups"/>
    <property type="evidence" value="ECO:0007669"/>
    <property type="project" value="InterPro"/>
</dbReference>
<feature type="domain" description="N-acetyltransferase" evidence="1">
    <location>
        <begin position="1"/>
        <end position="176"/>
    </location>
</feature>
<dbReference type="PROSITE" id="PS51186">
    <property type="entry name" value="GNAT"/>
    <property type="match status" value="1"/>
</dbReference>